<proteinExistence type="predicted"/>
<dbReference type="Proteomes" id="UP000317243">
    <property type="component" value="Unassembled WGS sequence"/>
</dbReference>
<gene>
    <name evidence="1" type="ORF">KOR42_01610</name>
</gene>
<dbReference type="OrthoDB" id="247580at2"/>
<protein>
    <recommendedName>
        <fullName evidence="3">DUF1570 domain-containing protein</fullName>
    </recommendedName>
</protein>
<dbReference type="EMBL" id="SIHI01000001">
    <property type="protein sequence ID" value="TWT56806.1"/>
    <property type="molecule type" value="Genomic_DNA"/>
</dbReference>
<keyword evidence="2" id="KW-1185">Reference proteome</keyword>
<dbReference type="Gene3D" id="2.60.120.430">
    <property type="entry name" value="Galactose-binding lectin"/>
    <property type="match status" value="1"/>
</dbReference>
<name>A0A5C5X1G8_9PLAN</name>
<evidence type="ECO:0000313" key="2">
    <source>
        <dbReference type="Proteomes" id="UP000317243"/>
    </source>
</evidence>
<accession>A0A5C5X1G8</accession>
<comment type="caution">
    <text evidence="1">The sequence shown here is derived from an EMBL/GenBank/DDBJ whole genome shotgun (WGS) entry which is preliminary data.</text>
</comment>
<evidence type="ECO:0008006" key="3">
    <source>
        <dbReference type="Google" id="ProtNLM"/>
    </source>
</evidence>
<reference evidence="1 2" key="1">
    <citation type="submission" date="2019-02" db="EMBL/GenBank/DDBJ databases">
        <title>Deep-cultivation of Planctomycetes and their phenomic and genomic characterization uncovers novel biology.</title>
        <authorList>
            <person name="Wiegand S."/>
            <person name="Jogler M."/>
            <person name="Boedeker C."/>
            <person name="Pinto D."/>
            <person name="Vollmers J."/>
            <person name="Rivas-Marin E."/>
            <person name="Kohn T."/>
            <person name="Peeters S.H."/>
            <person name="Heuer A."/>
            <person name="Rast P."/>
            <person name="Oberbeckmann S."/>
            <person name="Bunk B."/>
            <person name="Jeske O."/>
            <person name="Meyerdierks A."/>
            <person name="Storesund J.E."/>
            <person name="Kallscheuer N."/>
            <person name="Luecker S."/>
            <person name="Lage O.M."/>
            <person name="Pohl T."/>
            <person name="Merkel B.J."/>
            <person name="Hornburger P."/>
            <person name="Mueller R.-W."/>
            <person name="Bruemmer F."/>
            <person name="Labrenz M."/>
            <person name="Spormann A.M."/>
            <person name="Op Den Camp H."/>
            <person name="Overmann J."/>
            <person name="Amann R."/>
            <person name="Jetten M.S.M."/>
            <person name="Mascher T."/>
            <person name="Medema M.H."/>
            <person name="Devos D.P."/>
            <person name="Kaster A.-K."/>
            <person name="Ovreas L."/>
            <person name="Rohde M."/>
            <person name="Galperin M.Y."/>
            <person name="Jogler C."/>
        </authorList>
    </citation>
    <scope>NUCLEOTIDE SEQUENCE [LARGE SCALE GENOMIC DNA]</scope>
    <source>
        <strain evidence="1 2">KOR42</strain>
    </source>
</reference>
<evidence type="ECO:0000313" key="1">
    <source>
        <dbReference type="EMBL" id="TWT56806.1"/>
    </source>
</evidence>
<sequence length="412" mass="46253">MNRTETRRQVPLLIGLLSLGVFASFPGLRGYAETRLVESRNFQIYTDLSEEKAEELADRLEKMIVLVSGYWGRPNRKPIRMFVIDDFSNWSSEEISRMPPEGVQFVRNGGGVTMTRYKAIVGGPKVDAETIVYATAARQNPQHEAVHAYCGGTFGSTGPVWYSEGMAEVGKYWREGEKGVNASDYVIDYLTSHPPKPLRDLVDNPLEQTGDSWQNYSWRWALCHLLGFNENYSPKFRPLGLALLAERNVSFAKVYGPQIPEIDFEYRQFLKDLTTNYRCDLCSWDWKTKFRPLSSRSRPTTKVRAGRGWQATGVAVKKDQTYSFVAKGEWSLSSDGPILGAGGDQTGSGVLVGAIFSDYELSEEFEIGAVSTWTAPSDGDLFVRCRDDWGSLDDNDGFVELRVQLDSGSEND</sequence>
<dbReference type="AlphaFoldDB" id="A0A5C5X1G8"/>
<organism evidence="1 2">
    <name type="scientific">Thalassoglobus neptunius</name>
    <dbReference type="NCBI Taxonomy" id="1938619"/>
    <lineage>
        <taxon>Bacteria</taxon>
        <taxon>Pseudomonadati</taxon>
        <taxon>Planctomycetota</taxon>
        <taxon>Planctomycetia</taxon>
        <taxon>Planctomycetales</taxon>
        <taxon>Planctomycetaceae</taxon>
        <taxon>Thalassoglobus</taxon>
    </lineage>
</organism>